<feature type="region of interest" description="Disordered" evidence="3">
    <location>
        <begin position="1"/>
        <end position="66"/>
    </location>
</feature>
<evidence type="ECO:0000256" key="3">
    <source>
        <dbReference type="SAM" id="MobiDB-lite"/>
    </source>
</evidence>
<dbReference type="PANTHER" id="PTHR43420:SF47">
    <property type="entry name" value="N-ACETYLTRANSFERASE DOMAIN-CONTAINING PROTEIN"/>
    <property type="match status" value="1"/>
</dbReference>
<dbReference type="AlphaFoldDB" id="A0A813ESS8"/>
<name>A0A813ESS8_POLGL</name>
<gene>
    <name evidence="5" type="ORF">PGLA1383_LOCUS20989</name>
</gene>
<organism evidence="5 6">
    <name type="scientific">Polarella glacialis</name>
    <name type="common">Dinoflagellate</name>
    <dbReference type="NCBI Taxonomy" id="89957"/>
    <lineage>
        <taxon>Eukaryota</taxon>
        <taxon>Sar</taxon>
        <taxon>Alveolata</taxon>
        <taxon>Dinophyceae</taxon>
        <taxon>Suessiales</taxon>
        <taxon>Suessiaceae</taxon>
        <taxon>Polarella</taxon>
    </lineage>
</organism>
<dbReference type="Proteomes" id="UP000654075">
    <property type="component" value="Unassembled WGS sequence"/>
</dbReference>
<reference evidence="5" key="1">
    <citation type="submission" date="2021-02" db="EMBL/GenBank/DDBJ databases">
        <authorList>
            <person name="Dougan E. K."/>
            <person name="Rhodes N."/>
            <person name="Thang M."/>
            <person name="Chan C."/>
        </authorList>
    </citation>
    <scope>NUCLEOTIDE SEQUENCE</scope>
</reference>
<dbReference type="SUPFAM" id="SSF55729">
    <property type="entry name" value="Acyl-CoA N-acyltransferases (Nat)"/>
    <property type="match status" value="1"/>
</dbReference>
<dbReference type="Gene3D" id="3.40.630.30">
    <property type="match status" value="1"/>
</dbReference>
<dbReference type="InterPro" id="IPR016181">
    <property type="entry name" value="Acyl_CoA_acyltransferase"/>
</dbReference>
<feature type="domain" description="N-acetyltransferase" evidence="4">
    <location>
        <begin position="235"/>
        <end position="335"/>
    </location>
</feature>
<dbReference type="EMBL" id="CAJNNV010014628">
    <property type="protein sequence ID" value="CAE8602753.1"/>
    <property type="molecule type" value="Genomic_DNA"/>
</dbReference>
<evidence type="ECO:0000313" key="5">
    <source>
        <dbReference type="EMBL" id="CAE8602753.1"/>
    </source>
</evidence>
<evidence type="ECO:0000256" key="2">
    <source>
        <dbReference type="ARBA" id="ARBA00023315"/>
    </source>
</evidence>
<dbReference type="OrthoDB" id="329272at2759"/>
<evidence type="ECO:0000259" key="4">
    <source>
        <dbReference type="PROSITE" id="PS51186"/>
    </source>
</evidence>
<feature type="compositionally biased region" description="Polar residues" evidence="3">
    <location>
        <begin position="26"/>
        <end position="41"/>
    </location>
</feature>
<dbReference type="PANTHER" id="PTHR43420">
    <property type="entry name" value="ACETYLTRANSFERASE"/>
    <property type="match status" value="1"/>
</dbReference>
<keyword evidence="1" id="KW-0808">Transferase</keyword>
<keyword evidence="2" id="KW-0012">Acyltransferase</keyword>
<dbReference type="CDD" id="cd04301">
    <property type="entry name" value="NAT_SF"/>
    <property type="match status" value="1"/>
</dbReference>
<dbReference type="Pfam" id="PF00583">
    <property type="entry name" value="Acetyltransf_1"/>
    <property type="match status" value="1"/>
</dbReference>
<comment type="caution">
    <text evidence="5">The sequence shown here is derived from an EMBL/GenBank/DDBJ whole genome shotgun (WGS) entry which is preliminary data.</text>
</comment>
<sequence>MAGGKAKKESDPPVSGRQDSKKKSQPPLSRTNSKKQSSSNALAVAEPSPVLEYVEKEKPETATEKRIRTLRKKLREIEALQERIDSGESSMNPDMAAKLSSKPVIEREIEGLKQLAALEAHEAEKQATVDAAAAAEKAAAAEAAAARAAVSGAAAEAALAKKRREALEVLANISPTGEEARNDPRLKALLSQVAVLSTDVFHENCLTTGVSKKSGWRLTLLARPVPEDPLNCPPEDHETLLGFMVFRFRPDFQCLSIAKIAVPEAHRGRGFGKHLMDWCTKYAQKQNLQYLSLSSLPDAVKFYRSFGFRTVTVSAISADDDELIDGQEYMEYRLKGSRR</sequence>
<feature type="compositionally biased region" description="Basic and acidic residues" evidence="3">
    <location>
        <begin position="53"/>
        <end position="66"/>
    </location>
</feature>
<dbReference type="PROSITE" id="PS51186">
    <property type="entry name" value="GNAT"/>
    <property type="match status" value="1"/>
</dbReference>
<feature type="compositionally biased region" description="Basic and acidic residues" evidence="3">
    <location>
        <begin position="1"/>
        <end position="11"/>
    </location>
</feature>
<evidence type="ECO:0000256" key="1">
    <source>
        <dbReference type="ARBA" id="ARBA00022679"/>
    </source>
</evidence>
<proteinExistence type="predicted"/>
<dbReference type="InterPro" id="IPR050680">
    <property type="entry name" value="YpeA/RimI_acetyltransf"/>
</dbReference>
<evidence type="ECO:0000313" key="6">
    <source>
        <dbReference type="Proteomes" id="UP000654075"/>
    </source>
</evidence>
<dbReference type="GO" id="GO:0016747">
    <property type="term" value="F:acyltransferase activity, transferring groups other than amino-acyl groups"/>
    <property type="evidence" value="ECO:0007669"/>
    <property type="project" value="InterPro"/>
</dbReference>
<accession>A0A813ESS8</accession>
<protein>
    <recommendedName>
        <fullName evidence="4">N-acetyltransferase domain-containing protein</fullName>
    </recommendedName>
</protein>
<keyword evidence="6" id="KW-1185">Reference proteome</keyword>
<dbReference type="InterPro" id="IPR000182">
    <property type="entry name" value="GNAT_dom"/>
</dbReference>